<dbReference type="EMBL" id="CP017556">
    <property type="protein sequence ID" value="AOW03860.1"/>
    <property type="molecule type" value="Genomic_DNA"/>
</dbReference>
<dbReference type="RefSeq" id="XP_502642.1">
    <property type="nucleotide sequence ID" value="XM_502642.1"/>
</dbReference>
<proteinExistence type="predicted"/>
<keyword evidence="3 6" id="KW-0812">Transmembrane</keyword>
<evidence type="ECO:0000313" key="8">
    <source>
        <dbReference type="EMBL" id="AOW03860.1"/>
    </source>
</evidence>
<evidence type="ECO:0000313" key="10">
    <source>
        <dbReference type="Proteomes" id="UP000182444"/>
    </source>
</evidence>
<dbReference type="FunFam" id="1.20.1250.20:FF:000068">
    <property type="entry name" value="MFS general substrate transporter"/>
    <property type="match status" value="1"/>
</dbReference>
<dbReference type="EMBL" id="KZ859040">
    <property type="protein sequence ID" value="RDW24277.1"/>
    <property type="molecule type" value="Genomic_DNA"/>
</dbReference>
<keyword evidence="4 6" id="KW-1133">Transmembrane helix</keyword>
<evidence type="ECO:0000313" key="11">
    <source>
        <dbReference type="Proteomes" id="UP000256601"/>
    </source>
</evidence>
<dbReference type="VEuPathDB" id="FungiDB:YALI0_D10043g"/>
<evidence type="ECO:0000256" key="6">
    <source>
        <dbReference type="SAM" id="Phobius"/>
    </source>
</evidence>
<dbReference type="eggNOG" id="KOG2533">
    <property type="taxonomic scope" value="Eukaryota"/>
</dbReference>
<evidence type="ECO:0000256" key="1">
    <source>
        <dbReference type="ARBA" id="ARBA00004141"/>
    </source>
</evidence>
<feature type="transmembrane region" description="Helical" evidence="6">
    <location>
        <begin position="328"/>
        <end position="345"/>
    </location>
</feature>
<feature type="transmembrane region" description="Helical" evidence="6">
    <location>
        <begin position="125"/>
        <end position="142"/>
    </location>
</feature>
<keyword evidence="2" id="KW-0813">Transport</keyword>
<dbReference type="Gene3D" id="1.20.1250.20">
    <property type="entry name" value="MFS general substrate transporter like domains"/>
    <property type="match status" value="2"/>
</dbReference>
<dbReference type="OMA" id="YGAIKTQ"/>
<dbReference type="GeneID" id="2910992"/>
<feature type="transmembrane region" description="Helical" evidence="6">
    <location>
        <begin position="382"/>
        <end position="403"/>
    </location>
</feature>
<sequence>MASSDSFEAPYKGELVVEQNSYNGYDQETLTHQQQIDQLAEKYNINQSKLMRKLDFRIIPAICFLYLLAFLDRVNISNANVYGLSRDLNLEGHQYNTALTIFFVPYILAEIPSNWLMKKLQPHKWLSGCMVLFGVVTLGMGFVKNFGQLCACRFLLGLFEAGMFPGCFYLLSMWYRREEAQKRYSFFFSSTCLAGAFGGLIASGINNMDGTQGYESWRWIFILEGTATAAIALLMYFVISDFPEDAKFLSDNERAFMKEKLAVGSVASNFERKMTLSDVKFIFSDWKIWLAGFMYFGLIVPAYGYAYFATEIVKSLGYSPIQTQFRSVPPWVAAFGFSMAMAVLSDRIRHKFTLAIVSGIICIIGFIVILTETENTSVRYGALFMIASGAYTAMPLIVCWTNLNFGGTHRRSVATAYQVAFGNIGGIIATFSYVKVDAPLYKKGLAIGVGFTALSMISCCIYMYGVYRDNQKKRTQEYVDHFNAMSDEKRHMAGELEPSFVYSY</sequence>
<evidence type="ECO:0000259" key="7">
    <source>
        <dbReference type="PROSITE" id="PS50850"/>
    </source>
</evidence>
<dbReference type="KEGG" id="yli:2910992"/>
<dbReference type="GO" id="GO:0005886">
    <property type="term" value="C:plasma membrane"/>
    <property type="evidence" value="ECO:0007669"/>
    <property type="project" value="TreeGrafter"/>
</dbReference>
<gene>
    <name evidence="9" type="ORF">B0I71DRAFT_134499</name>
    <name evidence="8" type="ORF">YALI1_D12723g</name>
</gene>
<evidence type="ECO:0000256" key="2">
    <source>
        <dbReference type="ARBA" id="ARBA00022448"/>
    </source>
</evidence>
<dbReference type="SUPFAM" id="SSF103473">
    <property type="entry name" value="MFS general substrate transporter"/>
    <property type="match status" value="1"/>
</dbReference>
<comment type="subcellular location">
    <subcellularLocation>
        <location evidence="1">Membrane</location>
        <topology evidence="1">Multi-pass membrane protein</topology>
    </subcellularLocation>
</comment>
<evidence type="ECO:0000256" key="5">
    <source>
        <dbReference type="ARBA" id="ARBA00023136"/>
    </source>
</evidence>
<feature type="transmembrane region" description="Helical" evidence="6">
    <location>
        <begin position="217"/>
        <end position="239"/>
    </location>
</feature>
<dbReference type="FunFam" id="1.20.1250.20:FF:000034">
    <property type="entry name" value="MFS general substrate transporter"/>
    <property type="match status" value="1"/>
</dbReference>
<protein>
    <submittedName>
        <fullName evidence="9">Major facilitator superfamily domain-containing protein</fullName>
    </submittedName>
</protein>
<organism evidence="8 10">
    <name type="scientific">Yarrowia lipolytica</name>
    <name type="common">Candida lipolytica</name>
    <dbReference type="NCBI Taxonomy" id="4952"/>
    <lineage>
        <taxon>Eukaryota</taxon>
        <taxon>Fungi</taxon>
        <taxon>Dikarya</taxon>
        <taxon>Ascomycota</taxon>
        <taxon>Saccharomycotina</taxon>
        <taxon>Dipodascomycetes</taxon>
        <taxon>Dipodascales</taxon>
        <taxon>Dipodascales incertae sedis</taxon>
        <taxon>Yarrowia</taxon>
    </lineage>
</organism>
<feature type="transmembrane region" description="Helical" evidence="6">
    <location>
        <begin position="154"/>
        <end position="172"/>
    </location>
</feature>
<dbReference type="PROSITE" id="PS50850">
    <property type="entry name" value="MFS"/>
    <property type="match status" value="1"/>
</dbReference>
<dbReference type="Pfam" id="PF07690">
    <property type="entry name" value="MFS_1"/>
    <property type="match status" value="1"/>
</dbReference>
<dbReference type="AlphaFoldDB" id="A0A1H6Q930"/>
<feature type="transmembrane region" description="Helical" evidence="6">
    <location>
        <begin position="54"/>
        <end position="74"/>
    </location>
</feature>
<feature type="transmembrane region" description="Helical" evidence="6">
    <location>
        <begin position="446"/>
        <end position="467"/>
    </location>
</feature>
<keyword evidence="5 6" id="KW-0472">Membrane</keyword>
<feature type="transmembrane region" description="Helical" evidence="6">
    <location>
        <begin position="184"/>
        <end position="205"/>
    </location>
</feature>
<evidence type="ECO:0000313" key="9">
    <source>
        <dbReference type="EMBL" id="RDW24277.1"/>
    </source>
</evidence>
<feature type="domain" description="Major facilitator superfamily (MFS) profile" evidence="7">
    <location>
        <begin position="58"/>
        <end position="473"/>
    </location>
</feature>
<dbReference type="InterPro" id="IPR020846">
    <property type="entry name" value="MFS_dom"/>
</dbReference>
<evidence type="ECO:0000256" key="3">
    <source>
        <dbReference type="ARBA" id="ARBA00022692"/>
    </source>
</evidence>
<accession>A0A1H6Q930</accession>
<dbReference type="PANTHER" id="PTHR43791:SF46">
    <property type="entry name" value="MAJOR FACILITATOR SUPERFAMILY (MFS) PROFILE DOMAIN-CONTAINING PROTEIN-RELATED"/>
    <property type="match status" value="1"/>
</dbReference>
<dbReference type="VEuPathDB" id="FungiDB:YALI1_D12723g"/>
<feature type="transmembrane region" description="Helical" evidence="6">
    <location>
        <begin position="352"/>
        <end position="370"/>
    </location>
</feature>
<feature type="transmembrane region" description="Helical" evidence="6">
    <location>
        <begin position="94"/>
        <end position="113"/>
    </location>
</feature>
<feature type="transmembrane region" description="Helical" evidence="6">
    <location>
        <begin position="288"/>
        <end position="308"/>
    </location>
</feature>
<dbReference type="PANTHER" id="PTHR43791">
    <property type="entry name" value="PERMEASE-RELATED"/>
    <property type="match status" value="1"/>
</dbReference>
<dbReference type="InterPro" id="IPR036259">
    <property type="entry name" value="MFS_trans_sf"/>
</dbReference>
<evidence type="ECO:0000256" key="4">
    <source>
        <dbReference type="ARBA" id="ARBA00022989"/>
    </source>
</evidence>
<dbReference type="Proteomes" id="UP000182444">
    <property type="component" value="Chromosome 1D"/>
</dbReference>
<dbReference type="Proteomes" id="UP000256601">
    <property type="component" value="Unassembled WGS sequence"/>
</dbReference>
<feature type="transmembrane region" description="Helical" evidence="6">
    <location>
        <begin position="415"/>
        <end position="434"/>
    </location>
</feature>
<dbReference type="GO" id="GO:0022857">
    <property type="term" value="F:transmembrane transporter activity"/>
    <property type="evidence" value="ECO:0007669"/>
    <property type="project" value="InterPro"/>
</dbReference>
<reference evidence="8 10" key="1">
    <citation type="journal article" date="2016" name="PLoS ONE">
        <title>Sequence Assembly of Yarrowia lipolytica Strain W29/CLIB89 Shows Transposable Element Diversity.</title>
        <authorList>
            <person name="Magnan C."/>
            <person name="Yu J."/>
            <person name="Chang I."/>
            <person name="Jahn E."/>
            <person name="Kanomata Y."/>
            <person name="Wu J."/>
            <person name="Zeller M."/>
            <person name="Oakes M."/>
            <person name="Baldi P."/>
            <person name="Sandmeyer S."/>
        </authorList>
    </citation>
    <scope>NUCLEOTIDE SEQUENCE [LARGE SCALE GENOMIC DNA]</scope>
    <source>
        <strain evidence="8">CLIB89</strain>
        <strain evidence="10">CLIB89(W29)</strain>
    </source>
</reference>
<dbReference type="InterPro" id="IPR011701">
    <property type="entry name" value="MFS"/>
</dbReference>
<name>A0A1H6Q930_YARLL</name>
<dbReference type="OrthoDB" id="2985014at2759"/>
<reference evidence="9 11" key="2">
    <citation type="submission" date="2018-07" db="EMBL/GenBank/DDBJ databases">
        <title>Draft Genome Assemblies for Five Robust Yarrowia lipolytica Strains Exhibiting High Lipid Production and Pentose Sugar Utilization and Sugar Alcohol Secretion from Undetoxified Lignocellulosic Biomass Hydrolysates.</title>
        <authorList>
            <consortium name="DOE Joint Genome Institute"/>
            <person name="Walker C."/>
            <person name="Ryu S."/>
            <person name="Na H."/>
            <person name="Zane M."/>
            <person name="LaButti K."/>
            <person name="Lipzen A."/>
            <person name="Haridas S."/>
            <person name="Barry K."/>
            <person name="Grigoriev I.V."/>
            <person name="Quarterman J."/>
            <person name="Slininger P."/>
            <person name="Dien B."/>
            <person name="Trinh C.T."/>
        </authorList>
    </citation>
    <scope>NUCLEOTIDE SEQUENCE [LARGE SCALE GENOMIC DNA]</scope>
    <source>
        <strain evidence="9 11">YB392</strain>
    </source>
</reference>